<proteinExistence type="predicted"/>
<organism evidence="1 2">
    <name type="scientific">Campylobacter rectus RM3267</name>
    <dbReference type="NCBI Taxonomy" id="553218"/>
    <lineage>
        <taxon>Bacteria</taxon>
        <taxon>Pseudomonadati</taxon>
        <taxon>Campylobacterota</taxon>
        <taxon>Epsilonproteobacteria</taxon>
        <taxon>Campylobacterales</taxon>
        <taxon>Campylobacteraceae</taxon>
        <taxon>Campylobacter</taxon>
    </lineage>
</organism>
<accession>B9CZA5</accession>
<evidence type="ECO:0000313" key="1">
    <source>
        <dbReference type="EMBL" id="EEF14977.1"/>
    </source>
</evidence>
<name>B9CZA5_CAMRE</name>
<keyword evidence="2" id="KW-1185">Reference proteome</keyword>
<comment type="caution">
    <text evidence="1">The sequence shown here is derived from an EMBL/GenBank/DDBJ whole genome shotgun (WGS) entry which is preliminary data.</text>
</comment>
<reference evidence="1 2" key="1">
    <citation type="submission" date="2008-08" db="EMBL/GenBank/DDBJ databases">
        <authorList>
            <person name="Madupu R."/>
            <person name="Durkin A.S."/>
            <person name="Torralba M."/>
            <person name="Methe B."/>
            <person name="Sutton G.G."/>
            <person name="Strausberg R.L."/>
            <person name="Nelson K.E."/>
        </authorList>
    </citation>
    <scope>NUCLEOTIDE SEQUENCE [LARGE SCALE GENOMIC DNA]</scope>
    <source>
        <strain evidence="1 2">RM3267</strain>
    </source>
</reference>
<protein>
    <submittedName>
        <fullName evidence="1">Uncharacterized protein</fullName>
    </submittedName>
</protein>
<gene>
    <name evidence="1" type="ORF">CAMRE0001_1690</name>
</gene>
<dbReference type="EMBL" id="ACFU01000003">
    <property type="protein sequence ID" value="EEF14977.1"/>
    <property type="molecule type" value="Genomic_DNA"/>
</dbReference>
<evidence type="ECO:0000313" key="2">
    <source>
        <dbReference type="Proteomes" id="UP000003082"/>
    </source>
</evidence>
<dbReference type="AlphaFoldDB" id="B9CZA5"/>
<dbReference type="Proteomes" id="UP000003082">
    <property type="component" value="Unassembled WGS sequence"/>
</dbReference>
<sequence>MIFLRFVISLFRYDLRGFIAKFNVHQTSKFIARRSASPRVLTPPELFYPRGILAC</sequence>